<organism evidence="6 7">
    <name type="scientific">Terricaulis silvestris</name>
    <dbReference type="NCBI Taxonomy" id="2686094"/>
    <lineage>
        <taxon>Bacteria</taxon>
        <taxon>Pseudomonadati</taxon>
        <taxon>Pseudomonadota</taxon>
        <taxon>Alphaproteobacteria</taxon>
        <taxon>Caulobacterales</taxon>
        <taxon>Caulobacteraceae</taxon>
        <taxon>Terricaulis</taxon>
    </lineage>
</organism>
<protein>
    <submittedName>
        <fullName evidence="6">Alpha-ketoglutaric semialdehyde dehydrogenase</fullName>
        <ecNumber evidence="6">1.2.1.26</ecNumber>
    </submittedName>
</protein>
<comment type="similarity">
    <text evidence="1 4">Belongs to the aldehyde dehydrogenase family.</text>
</comment>
<dbReference type="KEGG" id="tsv:DSM104635_00499"/>
<dbReference type="SUPFAM" id="SSF53720">
    <property type="entry name" value="ALDH-like"/>
    <property type="match status" value="1"/>
</dbReference>
<dbReference type="InterPro" id="IPR029510">
    <property type="entry name" value="Ald_DH_CS_GLU"/>
</dbReference>
<sequence length="474" mass="50088">MSYPEIKLCIGGVWKTSTKRTPIINPSSGESAGELPHATTADLDAALDAAVAAEKTWSRTAPAERETIMLRAAAILKDRTEDIARAVVTDQGKTLFEARVEVSTAHDRIMWDAAEGRRLYGRIVPSRPGLRQMVTRHPFGVVAAFTPWNYPLASPTRKVAGALAAGCTIILKGAEETPSGAMALVQAFVDAGVPAGAVNLVFGTPSEISEHLIPKPDVRLVTFTGSVPVGKHLGALAGKHMKPAILELGGNSPVIVCEDASADHVAQASAIAKARNSGQVCVSPTRFFVHEAVYDPFVRAFGARASDIRVGPGDDPDSIMGPLANARRLEAIESYVADAISRGARVVTGGKRLDRPGNYYPLTVLADVAPDARAMTEEPFGPLALVTPYRDLDDAIARANNVDFALSAYAFTDSARNAAKLADDLECGALAINHFVSTVPEAPFGGTKDSGYGREGGTEGLEGYTYTKTVSHLT</sequence>
<dbReference type="InterPro" id="IPR050740">
    <property type="entry name" value="Aldehyde_DH_Superfamily"/>
</dbReference>
<dbReference type="RefSeq" id="WP_158764686.1">
    <property type="nucleotide sequence ID" value="NZ_CP047045.1"/>
</dbReference>
<dbReference type="EMBL" id="CP047045">
    <property type="protein sequence ID" value="QGZ93687.1"/>
    <property type="molecule type" value="Genomic_DNA"/>
</dbReference>
<keyword evidence="7" id="KW-1185">Reference proteome</keyword>
<dbReference type="GO" id="GO:0047533">
    <property type="term" value="F:2,5-dioxovalerate dehydrogenase (NADP+) activity"/>
    <property type="evidence" value="ECO:0007669"/>
    <property type="project" value="UniProtKB-EC"/>
</dbReference>
<evidence type="ECO:0000313" key="6">
    <source>
        <dbReference type="EMBL" id="QGZ93687.1"/>
    </source>
</evidence>
<dbReference type="FunFam" id="3.40.605.10:FF:000007">
    <property type="entry name" value="NAD/NADP-dependent betaine aldehyde dehydrogenase"/>
    <property type="match status" value="1"/>
</dbReference>
<dbReference type="InterPro" id="IPR016162">
    <property type="entry name" value="Ald_DH_N"/>
</dbReference>
<accession>A0A6I6MLU3</accession>
<dbReference type="Pfam" id="PF00171">
    <property type="entry name" value="Aldedh"/>
    <property type="match status" value="1"/>
</dbReference>
<evidence type="ECO:0000259" key="5">
    <source>
        <dbReference type="Pfam" id="PF00171"/>
    </source>
</evidence>
<dbReference type="GO" id="GO:0004777">
    <property type="term" value="F:succinate-semialdehyde dehydrogenase (NAD+) activity"/>
    <property type="evidence" value="ECO:0007669"/>
    <property type="project" value="TreeGrafter"/>
</dbReference>
<reference evidence="7" key="1">
    <citation type="submission" date="2019-12" db="EMBL/GenBank/DDBJ databases">
        <title>Complete genome of Terracaulis silvestris 0127_4.</title>
        <authorList>
            <person name="Vieira S."/>
            <person name="Riedel T."/>
            <person name="Sproer C."/>
            <person name="Pascual J."/>
            <person name="Boedeker C."/>
            <person name="Overmann J."/>
        </authorList>
    </citation>
    <scope>NUCLEOTIDE SEQUENCE [LARGE SCALE GENOMIC DNA]</scope>
    <source>
        <strain evidence="7">0127_4</strain>
    </source>
</reference>
<feature type="domain" description="Aldehyde dehydrogenase" evidence="5">
    <location>
        <begin position="17"/>
        <end position="470"/>
    </location>
</feature>
<feature type="active site" evidence="3">
    <location>
        <position position="247"/>
    </location>
</feature>
<dbReference type="GO" id="GO:0009450">
    <property type="term" value="P:gamma-aminobutyric acid catabolic process"/>
    <property type="evidence" value="ECO:0007669"/>
    <property type="project" value="TreeGrafter"/>
</dbReference>
<evidence type="ECO:0000256" key="1">
    <source>
        <dbReference type="ARBA" id="ARBA00009986"/>
    </source>
</evidence>
<evidence type="ECO:0000256" key="3">
    <source>
        <dbReference type="PROSITE-ProRule" id="PRU10007"/>
    </source>
</evidence>
<evidence type="ECO:0000256" key="2">
    <source>
        <dbReference type="ARBA" id="ARBA00023002"/>
    </source>
</evidence>
<dbReference type="InterPro" id="IPR016163">
    <property type="entry name" value="Ald_DH_C"/>
</dbReference>
<dbReference type="Gene3D" id="3.40.309.10">
    <property type="entry name" value="Aldehyde Dehydrogenase, Chain A, domain 2"/>
    <property type="match status" value="1"/>
</dbReference>
<gene>
    <name evidence="6" type="primary">araE_1</name>
    <name evidence="6" type="ORF">DSM104635_00499</name>
</gene>
<dbReference type="Proteomes" id="UP000431269">
    <property type="component" value="Chromosome"/>
</dbReference>
<dbReference type="Gene3D" id="3.40.605.10">
    <property type="entry name" value="Aldehyde Dehydrogenase, Chain A, domain 1"/>
    <property type="match status" value="1"/>
</dbReference>
<name>A0A6I6MLU3_9CAUL</name>
<dbReference type="PROSITE" id="PS00687">
    <property type="entry name" value="ALDEHYDE_DEHYDR_GLU"/>
    <property type="match status" value="1"/>
</dbReference>
<evidence type="ECO:0000256" key="4">
    <source>
        <dbReference type="RuleBase" id="RU003345"/>
    </source>
</evidence>
<dbReference type="InterPro" id="IPR016161">
    <property type="entry name" value="Ald_DH/histidinol_DH"/>
</dbReference>
<dbReference type="AlphaFoldDB" id="A0A6I6MLU3"/>
<evidence type="ECO:0000313" key="7">
    <source>
        <dbReference type="Proteomes" id="UP000431269"/>
    </source>
</evidence>
<dbReference type="EC" id="1.2.1.26" evidence="6"/>
<dbReference type="PANTHER" id="PTHR43353:SF5">
    <property type="entry name" value="SUCCINATE-SEMIALDEHYDE DEHYDROGENASE, MITOCHONDRIAL"/>
    <property type="match status" value="1"/>
</dbReference>
<dbReference type="PANTHER" id="PTHR43353">
    <property type="entry name" value="SUCCINATE-SEMIALDEHYDE DEHYDROGENASE, MITOCHONDRIAL"/>
    <property type="match status" value="1"/>
</dbReference>
<dbReference type="CDD" id="cd07103">
    <property type="entry name" value="ALDH_F5_SSADH_GabD"/>
    <property type="match status" value="1"/>
</dbReference>
<keyword evidence="2 4" id="KW-0560">Oxidoreductase</keyword>
<dbReference type="InterPro" id="IPR015590">
    <property type="entry name" value="Aldehyde_DH_dom"/>
</dbReference>
<proteinExistence type="inferred from homology"/>